<accession>A0A3D8IIQ1</accession>
<proteinExistence type="predicted"/>
<dbReference type="OrthoDB" id="5325493at2"/>
<feature type="region of interest" description="Disordered" evidence="1">
    <location>
        <begin position="16"/>
        <end position="42"/>
    </location>
</feature>
<organism evidence="2 3">
    <name type="scientific">Helicobacter ganmani</name>
    <dbReference type="NCBI Taxonomy" id="60246"/>
    <lineage>
        <taxon>Bacteria</taxon>
        <taxon>Pseudomonadati</taxon>
        <taxon>Campylobacterota</taxon>
        <taxon>Epsilonproteobacteria</taxon>
        <taxon>Campylobacterales</taxon>
        <taxon>Helicobacteraceae</taxon>
        <taxon>Helicobacter</taxon>
    </lineage>
</organism>
<dbReference type="RefSeq" id="WP_115550869.1">
    <property type="nucleotide sequence ID" value="NZ_CAPHNE010000140.1"/>
</dbReference>
<dbReference type="GeneID" id="82535001"/>
<comment type="caution">
    <text evidence="2">The sequence shown here is derived from an EMBL/GenBank/DDBJ whole genome shotgun (WGS) entry which is preliminary data.</text>
</comment>
<sequence length="161" mass="18093">MAFKINTQPYQIRYPQATPSTSINKPSTEPIKQTINTGKTTTTPQIKYPSHNLLSKYNSAGSYYNFQNSLNNQLGIKNKPTNYNTDEGQQALIENLQQQSNAFNYGLNSGNSAMGWSDALGQYLGLDDIALQKKLQEQQGEQAQSDFLNELLWNLKKNLPL</sequence>
<name>A0A3D8IIQ1_9HELI</name>
<dbReference type="Proteomes" id="UP000256650">
    <property type="component" value="Unassembled WGS sequence"/>
</dbReference>
<gene>
    <name evidence="2" type="ORF">CQA43_01695</name>
</gene>
<feature type="compositionally biased region" description="Low complexity" evidence="1">
    <location>
        <begin position="31"/>
        <end position="42"/>
    </location>
</feature>
<reference evidence="2 3" key="1">
    <citation type="submission" date="2018-04" db="EMBL/GenBank/DDBJ databases">
        <title>Novel Campyloabacter and Helicobacter Species and Strains.</title>
        <authorList>
            <person name="Mannion A.J."/>
            <person name="Shen Z."/>
            <person name="Fox J.G."/>
        </authorList>
    </citation>
    <scope>NUCLEOTIDE SEQUENCE [LARGE SCALE GENOMIC DNA]</scope>
    <source>
        <strain evidence="2 3">MIT 99-5101</strain>
    </source>
</reference>
<dbReference type="AlphaFoldDB" id="A0A3D8IIQ1"/>
<keyword evidence="3" id="KW-1185">Reference proteome</keyword>
<protein>
    <submittedName>
        <fullName evidence="2">Uncharacterized protein</fullName>
    </submittedName>
</protein>
<evidence type="ECO:0000313" key="2">
    <source>
        <dbReference type="EMBL" id="RDU64534.1"/>
    </source>
</evidence>
<evidence type="ECO:0000313" key="3">
    <source>
        <dbReference type="Proteomes" id="UP000256650"/>
    </source>
</evidence>
<evidence type="ECO:0000256" key="1">
    <source>
        <dbReference type="SAM" id="MobiDB-lite"/>
    </source>
</evidence>
<feature type="compositionally biased region" description="Polar residues" evidence="1">
    <location>
        <begin position="17"/>
        <end position="27"/>
    </location>
</feature>
<dbReference type="EMBL" id="NXLS01000001">
    <property type="protein sequence ID" value="RDU64534.1"/>
    <property type="molecule type" value="Genomic_DNA"/>
</dbReference>